<protein>
    <submittedName>
        <fullName evidence="2">Uncharacterized protein</fullName>
    </submittedName>
</protein>
<feature type="coiled-coil region" evidence="1">
    <location>
        <begin position="104"/>
        <end position="138"/>
    </location>
</feature>
<keyword evidence="1" id="KW-0175">Coiled coil</keyword>
<evidence type="ECO:0000313" key="2">
    <source>
        <dbReference type="EMBL" id="PAV05725.1"/>
    </source>
</evidence>
<comment type="caution">
    <text evidence="2">The sequence shown here is derived from an EMBL/GenBank/DDBJ whole genome shotgun (WGS) entry which is preliminary data.</text>
</comment>
<name>A0A2A2H8Q3_METBR</name>
<reference evidence="2 3" key="1">
    <citation type="journal article" date="2017" name="BMC Genomics">
        <title>Genomic analysis of methanogenic archaea reveals a shift towards energy conservation.</title>
        <authorList>
            <person name="Gilmore S.P."/>
            <person name="Henske J.K."/>
            <person name="Sexton J.A."/>
            <person name="Solomon K.V."/>
            <person name="Seppala S."/>
            <person name="Yoo J.I."/>
            <person name="Huyett L.M."/>
            <person name="Pressman A."/>
            <person name="Cogan J.Z."/>
            <person name="Kivenson V."/>
            <person name="Peng X."/>
            <person name="Tan Y."/>
            <person name="Valentine D.L."/>
            <person name="O'Malley M.A."/>
        </authorList>
    </citation>
    <scope>NUCLEOTIDE SEQUENCE [LARGE SCALE GENOMIC DNA]</scope>
    <source>
        <strain evidence="2 3">M.o.H.</strain>
    </source>
</reference>
<sequence length="665" mass="75554">MKEFIAEIMAGTYLRIEHDHGKNTGYVHISKEGKLGAFVAKKKITKRIDSLTFNSEDIRFLYNKAHSSEYALQIYDKKTTKPKFIEAIESVQDQYYQFIDGLSEYKEQERQQEIEERMEELEEKSSEFKTLIDTLKMSLMEYIFYAGEWLVADESTNIAAAFTAFMATVLGLDPIWVTIFGSPGSGKTTIEEAALSLIPDSNKVPGIMTYPVMFDLTAQFGEDYFDRKVAVLGDLGGQKDFERNEEVINVFKELGTDEKPAQRTKNVKDPVTGEMTPRTMSIRGKSALSLTSVKEMRDEQMISRSLMLNPRSTDDMFLKFMEKLTVKNKPTKKRSNIKDNELPLLRAYLELFAYNFDGSLEVINPYYLCLVDWFKGSENLRRVAGQIPNLVKVVTLLHADERRQIRTDEETFVISTKFDNQIVSEMFNLYIGLSPGAINFYNQLIMPNKLEQLNEDELTELLDHKVRLDECKSLFTVSSIKRKFSSKPAGFQRELISSYCQALEDKNKLVKYDEYRSKYNLYSLAPGKPKVIKLSSLTFDDKLITKYVKDNVYGDEGVCGVSPEILDPIIQHDDTGVEVLIDKVKLPPWSSMIHKVWQSVAERGKSVAKQAKSVAGKNSSVASVAKSGEKPNTKSVATVAETKIDENKALVDDALKNWGFADDHS</sequence>
<accession>A0A2A2H8Q3</accession>
<dbReference type="EMBL" id="LMVM01000002">
    <property type="protein sequence ID" value="PAV05725.1"/>
    <property type="molecule type" value="Genomic_DNA"/>
</dbReference>
<proteinExistence type="predicted"/>
<dbReference type="AlphaFoldDB" id="A0A2A2H8Q3"/>
<gene>
    <name evidence="2" type="ORF">ASJ80_08310</name>
</gene>
<evidence type="ECO:0000256" key="1">
    <source>
        <dbReference type="SAM" id="Coils"/>
    </source>
</evidence>
<organism evidence="2 3">
    <name type="scientific">Methanobacterium bryantii</name>
    <dbReference type="NCBI Taxonomy" id="2161"/>
    <lineage>
        <taxon>Archaea</taxon>
        <taxon>Methanobacteriati</taxon>
        <taxon>Methanobacteriota</taxon>
        <taxon>Methanomada group</taxon>
        <taxon>Methanobacteria</taxon>
        <taxon>Methanobacteriales</taxon>
        <taxon>Methanobacteriaceae</taxon>
        <taxon>Methanobacterium</taxon>
    </lineage>
</organism>
<dbReference type="Proteomes" id="UP000217784">
    <property type="component" value="Unassembled WGS sequence"/>
</dbReference>
<keyword evidence="3" id="KW-1185">Reference proteome</keyword>
<evidence type="ECO:0000313" key="3">
    <source>
        <dbReference type="Proteomes" id="UP000217784"/>
    </source>
</evidence>